<dbReference type="AlphaFoldDB" id="A0AB39I6G5"/>
<evidence type="ECO:0008006" key="2">
    <source>
        <dbReference type="Google" id="ProtNLM"/>
    </source>
</evidence>
<gene>
    <name evidence="1" type="ORF">AB4Y39_06210</name>
</gene>
<dbReference type="RefSeq" id="WP_280041292.1">
    <property type="nucleotide sequence ID" value="NZ_CP162607.1"/>
</dbReference>
<sequence length="146" mass="15616">MQKQNDAQIPFVALDGVAYINETLIQKAKFTSESTDAQGQPLVEIDLKKGEFTLRAAESKAQLNVQFTSSGKLAVSGLGLGVSDVEKAKEQGFGSITDYLASFISGSKLATDLERKIDNMELIKEAAIKGAIAGYQAALKEINKTS</sequence>
<proteinExistence type="predicted"/>
<organism evidence="1">
    <name type="scientific">Pseudomonas sp. Hg7Tf</name>
    <dbReference type="NCBI Taxonomy" id="3236988"/>
    <lineage>
        <taxon>Bacteria</taxon>
        <taxon>Pseudomonadati</taxon>
        <taxon>Pseudomonadota</taxon>
        <taxon>Gammaproteobacteria</taxon>
        <taxon>Pseudomonadales</taxon>
        <taxon>Pseudomonadaceae</taxon>
        <taxon>Pseudomonas</taxon>
    </lineage>
</organism>
<protein>
    <recommendedName>
        <fullName evidence="2">DUF1983 domain-containing protein</fullName>
    </recommendedName>
</protein>
<evidence type="ECO:0000313" key="1">
    <source>
        <dbReference type="EMBL" id="XDK38255.1"/>
    </source>
</evidence>
<name>A0AB39I6G5_9PSED</name>
<dbReference type="EMBL" id="CP162607">
    <property type="protein sequence ID" value="XDK38255.1"/>
    <property type="molecule type" value="Genomic_DNA"/>
</dbReference>
<accession>A0AB39I6G5</accession>
<reference evidence="1" key="1">
    <citation type="submission" date="2024-07" db="EMBL/GenBank/DDBJ databases">
        <title>Identification and characteristics of a novel species of coltsfoot's symbiotic bacteria.</title>
        <authorList>
            <person name="Juszczyk A."/>
            <person name="Jasielczuk I."/>
            <person name="Gurgul A."/>
            <person name="Rogala M."/>
            <person name="Kowalczyk A."/>
            <person name="Szmatola T."/>
            <person name="Kosecka-Strojek M."/>
            <person name="Arent Z."/>
            <person name="Latowski D."/>
        </authorList>
    </citation>
    <scope>NUCLEOTIDE SEQUENCE</scope>
    <source>
        <strain evidence="1">Hg7Tf</strain>
    </source>
</reference>